<dbReference type="EMBL" id="AYYO01000005">
    <property type="protein sequence ID" value="KRM56402.1"/>
    <property type="molecule type" value="Genomic_DNA"/>
</dbReference>
<dbReference type="PANTHER" id="PTHR43591:SF110">
    <property type="entry name" value="RHODANESE DOMAIN-CONTAINING PROTEIN"/>
    <property type="match status" value="1"/>
</dbReference>
<protein>
    <recommendedName>
        <fullName evidence="1">Methyltransferase domain-containing protein</fullName>
    </recommendedName>
</protein>
<sequence>MIYSTFAQVYDQLMDQDLYTDWRDYVLKQVPAKGQRLLELAGGSGSLAVLLQNAGFNVTTLDLSAEMLSMAAEKINRAGLDIPLVQADMRDFAQLGEFDVVTCFDDSICYMPNLADIKTVFSEVNASLVPGGRFMFDAHSLHQMDDIFPGYMYNYQTEDYAFIWSSYEGEVPHSAEHDLTFFVYHEDIDAYKPLIEQHKERTYPVADFVAALTQAGFVDIQVSADFGRSAVADDSTRWFFSCVKSTVKQ</sequence>
<dbReference type="RefSeq" id="WP_056975351.1">
    <property type="nucleotide sequence ID" value="NZ_AYYO01000005.1"/>
</dbReference>
<dbReference type="STRING" id="1291052.FC18_GL000086"/>
<dbReference type="PATRIC" id="fig|1291052.5.peg.88"/>
<organism evidence="2 3">
    <name type="scientific">Lacticaseibacillus sharpeae JCM 1186 = DSM 20505</name>
    <dbReference type="NCBI Taxonomy" id="1291052"/>
    <lineage>
        <taxon>Bacteria</taxon>
        <taxon>Bacillati</taxon>
        <taxon>Bacillota</taxon>
        <taxon>Bacilli</taxon>
        <taxon>Lactobacillales</taxon>
        <taxon>Lactobacillaceae</taxon>
        <taxon>Lacticaseibacillus</taxon>
    </lineage>
</organism>
<evidence type="ECO:0000313" key="2">
    <source>
        <dbReference type="EMBL" id="KRM56402.1"/>
    </source>
</evidence>
<comment type="caution">
    <text evidence="2">The sequence shown here is derived from an EMBL/GenBank/DDBJ whole genome shotgun (WGS) entry which is preliminary data.</text>
</comment>
<name>A0A0R1ZPV3_9LACO</name>
<dbReference type="OrthoDB" id="9811589at2"/>
<dbReference type="InterPro" id="IPR029063">
    <property type="entry name" value="SAM-dependent_MTases_sf"/>
</dbReference>
<dbReference type="CDD" id="cd02440">
    <property type="entry name" value="AdoMet_MTases"/>
    <property type="match status" value="1"/>
</dbReference>
<dbReference type="InterPro" id="IPR041698">
    <property type="entry name" value="Methyltransf_25"/>
</dbReference>
<evidence type="ECO:0000313" key="3">
    <source>
        <dbReference type="Proteomes" id="UP000051679"/>
    </source>
</evidence>
<evidence type="ECO:0000259" key="1">
    <source>
        <dbReference type="Pfam" id="PF13649"/>
    </source>
</evidence>
<dbReference type="SUPFAM" id="SSF53335">
    <property type="entry name" value="S-adenosyl-L-methionine-dependent methyltransferases"/>
    <property type="match status" value="1"/>
</dbReference>
<feature type="domain" description="Methyltransferase" evidence="1">
    <location>
        <begin position="38"/>
        <end position="132"/>
    </location>
</feature>
<dbReference type="AlphaFoldDB" id="A0A0R1ZPV3"/>
<dbReference type="Gene3D" id="2.20.25.110">
    <property type="entry name" value="S-adenosyl-L-methionine-dependent methyltransferases"/>
    <property type="match status" value="1"/>
</dbReference>
<dbReference type="Proteomes" id="UP000051679">
    <property type="component" value="Unassembled WGS sequence"/>
</dbReference>
<dbReference type="Pfam" id="PF13649">
    <property type="entry name" value="Methyltransf_25"/>
    <property type="match status" value="1"/>
</dbReference>
<gene>
    <name evidence="2" type="ORF">FC18_GL000086</name>
</gene>
<keyword evidence="3" id="KW-1185">Reference proteome</keyword>
<dbReference type="Gene3D" id="3.40.50.150">
    <property type="entry name" value="Vaccinia Virus protein VP39"/>
    <property type="match status" value="1"/>
</dbReference>
<reference evidence="2 3" key="1">
    <citation type="journal article" date="2015" name="Genome Announc.">
        <title>Expanding the biotechnology potential of lactobacilli through comparative genomics of 213 strains and associated genera.</title>
        <authorList>
            <person name="Sun Z."/>
            <person name="Harris H.M."/>
            <person name="McCann A."/>
            <person name="Guo C."/>
            <person name="Argimon S."/>
            <person name="Zhang W."/>
            <person name="Yang X."/>
            <person name="Jeffery I.B."/>
            <person name="Cooney J.C."/>
            <person name="Kagawa T.F."/>
            <person name="Liu W."/>
            <person name="Song Y."/>
            <person name="Salvetti E."/>
            <person name="Wrobel A."/>
            <person name="Rasinkangas P."/>
            <person name="Parkhill J."/>
            <person name="Rea M.C."/>
            <person name="O'Sullivan O."/>
            <person name="Ritari J."/>
            <person name="Douillard F.P."/>
            <person name="Paul Ross R."/>
            <person name="Yang R."/>
            <person name="Briner A.E."/>
            <person name="Felis G.E."/>
            <person name="de Vos W.M."/>
            <person name="Barrangou R."/>
            <person name="Klaenhammer T.R."/>
            <person name="Caufield P.W."/>
            <person name="Cui Y."/>
            <person name="Zhang H."/>
            <person name="O'Toole P.W."/>
        </authorList>
    </citation>
    <scope>NUCLEOTIDE SEQUENCE [LARGE SCALE GENOMIC DNA]</scope>
    <source>
        <strain evidence="2 3">DSM 20505</strain>
    </source>
</reference>
<accession>A0A0R1ZPV3</accession>
<proteinExistence type="predicted"/>
<dbReference type="PANTHER" id="PTHR43591">
    <property type="entry name" value="METHYLTRANSFERASE"/>
    <property type="match status" value="1"/>
</dbReference>